<dbReference type="Proteomes" id="UP000245212">
    <property type="component" value="Unassembled WGS sequence"/>
</dbReference>
<keyword evidence="1" id="KW-0129">CBS domain</keyword>
<keyword evidence="2" id="KW-0472">Membrane</keyword>
<dbReference type="EMBL" id="QETA01000001">
    <property type="protein sequence ID" value="PWF25002.1"/>
    <property type="molecule type" value="Genomic_DNA"/>
</dbReference>
<dbReference type="InterPro" id="IPR007065">
    <property type="entry name" value="HPP"/>
</dbReference>
<dbReference type="RefSeq" id="WP_109060405.1">
    <property type="nucleotide sequence ID" value="NZ_QETA01000001.1"/>
</dbReference>
<dbReference type="InterPro" id="IPR046342">
    <property type="entry name" value="CBS_dom_sf"/>
</dbReference>
<sequence length="389" mass="42607">MTPALRRWLQSLRPEAFSIDRREKWRALIGATLGIMITAGLSYQLNDLSATHHYWLVASLGASAILIFLLYSSPLAQPWSVIVGNTLGAAVGITCAILIPNPVLALTAAEAAIILLMFLLRCVHPPSTAIALFAALYGIEDYSFVFFPILFDSCVLVGLGMIYNTLTGKRYPPLRLPAATESPIPARPGRFSAEDLDTALTRYNQALNISREDLEHLLDYAETASFQRTLGTRTCSAIMSHDPVSIGPEASLQTAWTLMRQHRIKALPVIDAEHHVVGIITVSDFMQQANLDEPDTLGARLKAFIRLPGKAATRKPERVGQIMTTPAVTAHADQPMAALIPLFGEGRHRHMPIVNEQRQLVGMLTQSDLLLDLYASIRPTRAGSESPTQ</sequence>
<feature type="transmembrane region" description="Helical" evidence="2">
    <location>
        <begin position="111"/>
        <end position="139"/>
    </location>
</feature>
<dbReference type="Pfam" id="PF00571">
    <property type="entry name" value="CBS"/>
    <property type="match status" value="2"/>
</dbReference>
<feature type="domain" description="CBS" evidence="3">
    <location>
        <begin position="323"/>
        <end position="380"/>
    </location>
</feature>
<feature type="domain" description="CBS" evidence="3">
    <location>
        <begin position="239"/>
        <end position="296"/>
    </location>
</feature>
<accession>A0A2V1K7Q2</accession>
<organism evidence="4 5">
    <name type="scientific">Corticimicrobacter populi</name>
    <dbReference type="NCBI Taxonomy" id="2175229"/>
    <lineage>
        <taxon>Bacteria</taxon>
        <taxon>Pseudomonadati</taxon>
        <taxon>Pseudomonadota</taxon>
        <taxon>Betaproteobacteria</taxon>
        <taxon>Burkholderiales</taxon>
        <taxon>Alcaligenaceae</taxon>
        <taxon>Corticimicrobacter</taxon>
    </lineage>
</organism>
<dbReference type="Pfam" id="PF04982">
    <property type="entry name" value="TM_HPP"/>
    <property type="match status" value="1"/>
</dbReference>
<feature type="transmembrane region" description="Helical" evidence="2">
    <location>
        <begin position="79"/>
        <end position="99"/>
    </location>
</feature>
<dbReference type="PANTHER" id="PTHR33741">
    <property type="entry name" value="TRANSMEMBRANE PROTEIN DDB_G0269096-RELATED"/>
    <property type="match status" value="1"/>
</dbReference>
<dbReference type="InterPro" id="IPR000644">
    <property type="entry name" value="CBS_dom"/>
</dbReference>
<protein>
    <submittedName>
        <fullName evidence="4">HPP family protein</fullName>
    </submittedName>
</protein>
<name>A0A2V1K7Q2_9BURK</name>
<feature type="transmembrane region" description="Helical" evidence="2">
    <location>
        <begin position="55"/>
        <end position="73"/>
    </location>
</feature>
<dbReference type="PROSITE" id="PS51371">
    <property type="entry name" value="CBS"/>
    <property type="match status" value="2"/>
</dbReference>
<keyword evidence="5" id="KW-1185">Reference proteome</keyword>
<evidence type="ECO:0000313" key="4">
    <source>
        <dbReference type="EMBL" id="PWF25002.1"/>
    </source>
</evidence>
<dbReference type="InterPro" id="IPR058581">
    <property type="entry name" value="TM_HPP"/>
</dbReference>
<comment type="caution">
    <text evidence="4">The sequence shown here is derived from an EMBL/GenBank/DDBJ whole genome shotgun (WGS) entry which is preliminary data.</text>
</comment>
<dbReference type="SMART" id="SM00116">
    <property type="entry name" value="CBS"/>
    <property type="match status" value="2"/>
</dbReference>
<evidence type="ECO:0000259" key="3">
    <source>
        <dbReference type="PROSITE" id="PS51371"/>
    </source>
</evidence>
<dbReference type="PANTHER" id="PTHR33741:SF5">
    <property type="entry name" value="TRANSMEMBRANE PROTEIN DDB_G0269096-RELATED"/>
    <property type="match status" value="1"/>
</dbReference>
<keyword evidence="2" id="KW-0812">Transmembrane</keyword>
<evidence type="ECO:0000256" key="1">
    <source>
        <dbReference type="PROSITE-ProRule" id="PRU00703"/>
    </source>
</evidence>
<keyword evidence="2" id="KW-1133">Transmembrane helix</keyword>
<proteinExistence type="predicted"/>
<dbReference type="CDD" id="cd04600">
    <property type="entry name" value="CBS_pair_HPP_assoc"/>
    <property type="match status" value="1"/>
</dbReference>
<feature type="transmembrane region" description="Helical" evidence="2">
    <location>
        <begin position="145"/>
        <end position="166"/>
    </location>
</feature>
<dbReference type="Gene3D" id="3.10.580.10">
    <property type="entry name" value="CBS-domain"/>
    <property type="match status" value="1"/>
</dbReference>
<gene>
    <name evidence="4" type="ORF">DD235_02180</name>
</gene>
<evidence type="ECO:0000256" key="2">
    <source>
        <dbReference type="SAM" id="Phobius"/>
    </source>
</evidence>
<evidence type="ECO:0000313" key="5">
    <source>
        <dbReference type="Proteomes" id="UP000245212"/>
    </source>
</evidence>
<dbReference type="AlphaFoldDB" id="A0A2V1K7Q2"/>
<reference evidence="5" key="1">
    <citation type="submission" date="2018-05" db="EMBL/GenBank/DDBJ databases">
        <authorList>
            <person name="Li Y."/>
        </authorList>
    </citation>
    <scope>NUCLEOTIDE SEQUENCE [LARGE SCALE GENOMIC DNA]</scope>
    <source>
        <strain evidence="5">3d-2-2</strain>
    </source>
</reference>
<dbReference type="SUPFAM" id="SSF54631">
    <property type="entry name" value="CBS-domain pair"/>
    <property type="match status" value="1"/>
</dbReference>
<feature type="transmembrane region" description="Helical" evidence="2">
    <location>
        <begin position="25"/>
        <end position="43"/>
    </location>
</feature>